<comment type="caution">
    <text evidence="5">The sequence shown here is derived from an EMBL/GenBank/DDBJ whole genome shotgun (WGS) entry which is preliminary data.</text>
</comment>
<keyword evidence="6" id="KW-1185">Reference proteome</keyword>
<dbReference type="RefSeq" id="WP_120333941.1">
    <property type="nucleotide sequence ID" value="NZ_MCAQ01000011.1"/>
</dbReference>
<evidence type="ECO:0000259" key="4">
    <source>
        <dbReference type="PROSITE" id="PS01124"/>
    </source>
</evidence>
<dbReference type="EMBL" id="MCAQ01000011">
    <property type="protein sequence ID" value="RKF37646.1"/>
    <property type="molecule type" value="Genomic_DNA"/>
</dbReference>
<dbReference type="PROSITE" id="PS01124">
    <property type="entry name" value="HTH_ARAC_FAMILY_2"/>
    <property type="match status" value="1"/>
</dbReference>
<dbReference type="GO" id="GO:0043565">
    <property type="term" value="F:sequence-specific DNA binding"/>
    <property type="evidence" value="ECO:0007669"/>
    <property type="project" value="InterPro"/>
</dbReference>
<dbReference type="InterPro" id="IPR018060">
    <property type="entry name" value="HTH_AraC"/>
</dbReference>
<feature type="domain" description="HTH araC/xylS-type" evidence="4">
    <location>
        <begin position="181"/>
        <end position="279"/>
    </location>
</feature>
<reference evidence="5 6" key="1">
    <citation type="submission" date="2016-07" db="EMBL/GenBank/DDBJ databases">
        <title>Genome analysis of Sphingobacterium siyangense T12B17.</title>
        <authorList>
            <person name="Xu D."/>
            <person name="Su Y."/>
            <person name="Zheng S."/>
        </authorList>
    </citation>
    <scope>NUCLEOTIDE SEQUENCE [LARGE SCALE GENOMIC DNA]</scope>
    <source>
        <strain evidence="5 6">T12B17</strain>
    </source>
</reference>
<dbReference type="SUPFAM" id="SSF46689">
    <property type="entry name" value="Homeodomain-like"/>
    <property type="match status" value="1"/>
</dbReference>
<dbReference type="GO" id="GO:0003700">
    <property type="term" value="F:DNA-binding transcription factor activity"/>
    <property type="evidence" value="ECO:0007669"/>
    <property type="project" value="InterPro"/>
</dbReference>
<sequence length="279" mass="32215">MKNQDFPIHSIEMFAKNLALKDVPIFLEINGPMDREILHKNDFCSILLVKNGSGTNIIDFIKYPLNYGQVHLVFPGVPNSLELFEDSVVQKILVNQNIFRIIVDKLRFIISLYQKYPVIKISDEGVDKLSNVFSGIKNEVIYLNPNKDILRSQFEIIAEIINTEIFKNLQNSECYGSPILLEFVHFIDIYYRDEKSPTFYASKLNITSNYLNTLCIRHLGQTSTEVIQDRVIVEAKKLLYMRDFSVKEISSVLGFNDPAYFSRFFKSMTGVTPGRYKIV</sequence>
<keyword evidence="3" id="KW-0804">Transcription</keyword>
<keyword evidence="1" id="KW-0805">Transcription regulation</keyword>
<dbReference type="Pfam" id="PF12833">
    <property type="entry name" value="HTH_18"/>
    <property type="match status" value="1"/>
</dbReference>
<dbReference type="PANTHER" id="PTHR43280">
    <property type="entry name" value="ARAC-FAMILY TRANSCRIPTIONAL REGULATOR"/>
    <property type="match status" value="1"/>
</dbReference>
<protein>
    <recommendedName>
        <fullName evidence="4">HTH araC/xylS-type domain-containing protein</fullName>
    </recommendedName>
</protein>
<dbReference type="PANTHER" id="PTHR43280:SF32">
    <property type="entry name" value="TRANSCRIPTIONAL REGULATORY PROTEIN"/>
    <property type="match status" value="1"/>
</dbReference>
<dbReference type="Proteomes" id="UP000286402">
    <property type="component" value="Unassembled WGS sequence"/>
</dbReference>
<dbReference type="Gene3D" id="1.10.10.60">
    <property type="entry name" value="Homeodomain-like"/>
    <property type="match status" value="1"/>
</dbReference>
<keyword evidence="2" id="KW-0238">DNA-binding</keyword>
<evidence type="ECO:0000256" key="3">
    <source>
        <dbReference type="ARBA" id="ARBA00023163"/>
    </source>
</evidence>
<name>A0A420FXJ6_9SPHI</name>
<evidence type="ECO:0000256" key="1">
    <source>
        <dbReference type="ARBA" id="ARBA00023015"/>
    </source>
</evidence>
<proteinExistence type="predicted"/>
<dbReference type="InterPro" id="IPR009057">
    <property type="entry name" value="Homeodomain-like_sf"/>
</dbReference>
<dbReference type="InterPro" id="IPR020449">
    <property type="entry name" value="Tscrpt_reg_AraC-type_HTH"/>
</dbReference>
<evidence type="ECO:0000313" key="6">
    <source>
        <dbReference type="Proteomes" id="UP000286402"/>
    </source>
</evidence>
<evidence type="ECO:0000256" key="2">
    <source>
        <dbReference type="ARBA" id="ARBA00023125"/>
    </source>
</evidence>
<evidence type="ECO:0000313" key="5">
    <source>
        <dbReference type="EMBL" id="RKF37646.1"/>
    </source>
</evidence>
<organism evidence="5 6">
    <name type="scientific">Sphingobacterium siyangense</name>
    <dbReference type="NCBI Taxonomy" id="459529"/>
    <lineage>
        <taxon>Bacteria</taxon>
        <taxon>Pseudomonadati</taxon>
        <taxon>Bacteroidota</taxon>
        <taxon>Sphingobacteriia</taxon>
        <taxon>Sphingobacteriales</taxon>
        <taxon>Sphingobacteriaceae</taxon>
        <taxon>Sphingobacterium</taxon>
    </lineage>
</organism>
<dbReference type="SMART" id="SM00342">
    <property type="entry name" value="HTH_ARAC"/>
    <property type="match status" value="1"/>
</dbReference>
<gene>
    <name evidence="5" type="ORF">BCY89_27600</name>
</gene>
<dbReference type="PRINTS" id="PR00032">
    <property type="entry name" value="HTHARAC"/>
</dbReference>
<dbReference type="AlphaFoldDB" id="A0A420FXJ6"/>
<accession>A0A420FXJ6</accession>